<proteinExistence type="predicted"/>
<dbReference type="CDD" id="cd13244">
    <property type="entry name" value="PH_PLEKHG5_G6"/>
    <property type="match status" value="1"/>
</dbReference>
<dbReference type="InterPro" id="IPR001849">
    <property type="entry name" value="PH_domain"/>
</dbReference>
<evidence type="ECO:0000313" key="2">
    <source>
        <dbReference type="EnsemblMetazoa" id="PPAI000664-PA"/>
    </source>
</evidence>
<dbReference type="Proteomes" id="UP000092462">
    <property type="component" value="Unassembled WGS sequence"/>
</dbReference>
<dbReference type="EMBL" id="AJVK01009772">
    <property type="status" value="NOT_ANNOTATED_CDS"/>
    <property type="molecule type" value="Genomic_DNA"/>
</dbReference>
<feature type="compositionally biased region" description="Low complexity" evidence="1">
    <location>
        <begin position="172"/>
        <end position="183"/>
    </location>
</feature>
<dbReference type="GO" id="GO:0007266">
    <property type="term" value="P:Rho protein signal transduction"/>
    <property type="evidence" value="ECO:0007669"/>
    <property type="project" value="TreeGrafter"/>
</dbReference>
<dbReference type="AlphaFoldDB" id="A0A1B0CZZ2"/>
<dbReference type="SMART" id="SM00233">
    <property type="entry name" value="PH"/>
    <property type="match status" value="1"/>
</dbReference>
<feature type="region of interest" description="Disordered" evidence="1">
    <location>
        <begin position="163"/>
        <end position="230"/>
    </location>
</feature>
<dbReference type="SUPFAM" id="SSF50729">
    <property type="entry name" value="PH domain-like"/>
    <property type="match status" value="1"/>
</dbReference>
<dbReference type="VEuPathDB" id="VectorBase:PPAPM1_009823"/>
<evidence type="ECO:0000256" key="1">
    <source>
        <dbReference type="SAM" id="MobiDB-lite"/>
    </source>
</evidence>
<dbReference type="EnsemblMetazoa" id="PPAI000664-RA">
    <property type="protein sequence ID" value="PPAI000664-PA"/>
    <property type="gene ID" value="PPAI000664"/>
</dbReference>
<feature type="region of interest" description="Disordered" evidence="1">
    <location>
        <begin position="351"/>
        <end position="395"/>
    </location>
</feature>
<dbReference type="EMBL" id="AJVK01009773">
    <property type="status" value="NOT_ANNOTATED_CDS"/>
    <property type="molecule type" value="Genomic_DNA"/>
</dbReference>
<organism evidence="2 3">
    <name type="scientific">Phlebotomus papatasi</name>
    <name type="common">Sandfly</name>
    <dbReference type="NCBI Taxonomy" id="29031"/>
    <lineage>
        <taxon>Eukaryota</taxon>
        <taxon>Metazoa</taxon>
        <taxon>Ecdysozoa</taxon>
        <taxon>Arthropoda</taxon>
        <taxon>Hexapoda</taxon>
        <taxon>Insecta</taxon>
        <taxon>Pterygota</taxon>
        <taxon>Neoptera</taxon>
        <taxon>Endopterygota</taxon>
        <taxon>Diptera</taxon>
        <taxon>Nematocera</taxon>
        <taxon>Psychodoidea</taxon>
        <taxon>Psychodidae</taxon>
        <taxon>Phlebotomus</taxon>
        <taxon>Phlebotomus</taxon>
    </lineage>
</organism>
<dbReference type="Gene3D" id="2.30.29.30">
    <property type="entry name" value="Pleckstrin-homology domain (PH domain)/Phosphotyrosine-binding domain (PTB)"/>
    <property type="match status" value="1"/>
</dbReference>
<dbReference type="EMBL" id="AJVK01009774">
    <property type="status" value="NOT_ANNOTATED_CDS"/>
    <property type="molecule type" value="Genomic_DNA"/>
</dbReference>
<dbReference type="PANTHER" id="PTHR13217">
    <property type="entry name" value="PLECKSTRIN HOMOLOGY DOMAIN-CONTAINING FAMILY G MEMBER 7"/>
    <property type="match status" value="1"/>
</dbReference>
<dbReference type="GO" id="GO:0030139">
    <property type="term" value="C:endocytic vesicle"/>
    <property type="evidence" value="ECO:0007669"/>
    <property type="project" value="TreeGrafter"/>
</dbReference>
<name>A0A1B0CZZ2_PHLPP</name>
<keyword evidence="3" id="KW-1185">Reference proteome</keyword>
<dbReference type="InterPro" id="IPR011993">
    <property type="entry name" value="PH-like_dom_sf"/>
</dbReference>
<accession>A0A1B0CZZ2</accession>
<dbReference type="GO" id="GO:0043542">
    <property type="term" value="P:endothelial cell migration"/>
    <property type="evidence" value="ECO:0007669"/>
    <property type="project" value="TreeGrafter"/>
</dbReference>
<sequence>MERLRGVIARIDGYDVVDKSGDTLDCMARQYSSMFDLSDSIEGCAVETTRHVFMEGDLKFKDFTGKFDVHCFLLTDILLVCRINTKKTPCELKVCRTPFFTDRLKIMLRDETVYCVYLNEFNLVSTAFSLQCSEAKSWYEALEKARQLYTRLKQGQKSCIDGKSIGQSVKNSPKSAGSSQSGSMELNELRTVSVDIERANSMSSEEGGTGTKPKLLNLPKKPHSSKVNSPVLFEVKQSDNKGQSMPDLYSSFVSQSSSNTLLVPGTSAAHGSLLSTSYRGISYPPPSPTRATLKRGLAFSFTTKNPPLVKTKHITSQNNLNCDQMPGTSVGNMQQLQNRRDHLELIEQCSHRGSVQESEQRNDQDRSRSCGHSPKRDNSASSNVSVECDGLESTV</sequence>
<feature type="compositionally biased region" description="Basic and acidic residues" evidence="1">
    <location>
        <begin position="358"/>
        <end position="378"/>
    </location>
</feature>
<evidence type="ECO:0000313" key="3">
    <source>
        <dbReference type="Proteomes" id="UP000092462"/>
    </source>
</evidence>
<dbReference type="InterPro" id="IPR040181">
    <property type="entry name" value="PKHG5/7"/>
</dbReference>
<dbReference type="GO" id="GO:0005886">
    <property type="term" value="C:plasma membrane"/>
    <property type="evidence" value="ECO:0007669"/>
    <property type="project" value="TreeGrafter"/>
</dbReference>
<dbReference type="GO" id="GO:0030424">
    <property type="term" value="C:axon"/>
    <property type="evidence" value="ECO:0007669"/>
    <property type="project" value="TreeGrafter"/>
</dbReference>
<protein>
    <submittedName>
        <fullName evidence="2">Uncharacterized protein</fullName>
    </submittedName>
</protein>
<dbReference type="VEuPathDB" id="VectorBase:PPAI000664"/>
<reference evidence="2" key="1">
    <citation type="submission" date="2022-08" db="UniProtKB">
        <authorList>
            <consortium name="EnsemblMetazoa"/>
        </authorList>
    </citation>
    <scope>IDENTIFICATION</scope>
    <source>
        <strain evidence="2">Israel</strain>
    </source>
</reference>
<dbReference type="PANTHER" id="PTHR13217:SF11">
    <property type="entry name" value="PLECKSTRIN HOMOLOGY DOMAIN-CONTAINING FAMILY G MEMBER 5"/>
    <property type="match status" value="1"/>
</dbReference>